<dbReference type="STRING" id="572480.Arnit_3145"/>
<dbReference type="SUPFAM" id="SSF55073">
    <property type="entry name" value="Nucleotide cyclase"/>
    <property type="match status" value="1"/>
</dbReference>
<keyword evidence="5" id="KW-1185">Reference proteome</keyword>
<dbReference type="NCBIfam" id="TIGR00254">
    <property type="entry name" value="GGDEF"/>
    <property type="match status" value="1"/>
</dbReference>
<dbReference type="Gene3D" id="3.30.70.270">
    <property type="match status" value="1"/>
</dbReference>
<dbReference type="GO" id="GO:0043709">
    <property type="term" value="P:cell adhesion involved in single-species biofilm formation"/>
    <property type="evidence" value="ECO:0007669"/>
    <property type="project" value="TreeGrafter"/>
</dbReference>
<dbReference type="PANTHER" id="PTHR45138">
    <property type="entry name" value="REGULATORY COMPONENTS OF SENSORY TRANSDUCTION SYSTEM"/>
    <property type="match status" value="1"/>
</dbReference>
<dbReference type="InterPro" id="IPR029787">
    <property type="entry name" value="Nucleotide_cyclase"/>
</dbReference>
<dbReference type="InterPro" id="IPR050469">
    <property type="entry name" value="Diguanylate_Cyclase"/>
</dbReference>
<dbReference type="KEGG" id="ant:Arnit_3145"/>
<dbReference type="Pfam" id="PF00990">
    <property type="entry name" value="GGDEF"/>
    <property type="match status" value="1"/>
</dbReference>
<evidence type="ECO:0000256" key="2">
    <source>
        <dbReference type="ARBA" id="ARBA00034247"/>
    </source>
</evidence>
<evidence type="ECO:0000256" key="1">
    <source>
        <dbReference type="ARBA" id="ARBA00012528"/>
    </source>
</evidence>
<dbReference type="Gene3D" id="3.30.450.20">
    <property type="entry name" value="PAS domain"/>
    <property type="match status" value="1"/>
</dbReference>
<dbReference type="GO" id="GO:1902201">
    <property type="term" value="P:negative regulation of bacterial-type flagellum-dependent cell motility"/>
    <property type="evidence" value="ECO:0007669"/>
    <property type="project" value="TreeGrafter"/>
</dbReference>
<dbReference type="RefSeq" id="WP_013136934.1">
    <property type="nucleotide sequence ID" value="NC_014166.1"/>
</dbReference>
<dbReference type="InterPro" id="IPR043128">
    <property type="entry name" value="Rev_trsase/Diguanyl_cyclase"/>
</dbReference>
<accession>D5V820</accession>
<gene>
    <name evidence="4" type="ordered locus">Arnit_3145</name>
</gene>
<dbReference type="Proteomes" id="UP000000939">
    <property type="component" value="Chromosome"/>
</dbReference>
<evidence type="ECO:0000313" key="4">
    <source>
        <dbReference type="EMBL" id="ADG94790.1"/>
    </source>
</evidence>
<dbReference type="EMBL" id="CP001999">
    <property type="protein sequence ID" value="ADG94790.1"/>
    <property type="molecule type" value="Genomic_DNA"/>
</dbReference>
<dbReference type="OrthoDB" id="9790367at2"/>
<dbReference type="CDD" id="cd01949">
    <property type="entry name" value="GGDEF"/>
    <property type="match status" value="1"/>
</dbReference>
<evidence type="ECO:0000313" key="5">
    <source>
        <dbReference type="Proteomes" id="UP000000939"/>
    </source>
</evidence>
<feature type="domain" description="GGDEF" evidence="3">
    <location>
        <begin position="175"/>
        <end position="308"/>
    </location>
</feature>
<dbReference type="SMART" id="SM00267">
    <property type="entry name" value="GGDEF"/>
    <property type="match status" value="1"/>
</dbReference>
<evidence type="ECO:0000259" key="3">
    <source>
        <dbReference type="PROSITE" id="PS50887"/>
    </source>
</evidence>
<comment type="catalytic activity">
    <reaction evidence="2">
        <text>2 GTP = 3',3'-c-di-GMP + 2 diphosphate</text>
        <dbReference type="Rhea" id="RHEA:24898"/>
        <dbReference type="ChEBI" id="CHEBI:33019"/>
        <dbReference type="ChEBI" id="CHEBI:37565"/>
        <dbReference type="ChEBI" id="CHEBI:58805"/>
        <dbReference type="EC" id="2.7.7.65"/>
    </reaction>
</comment>
<dbReference type="FunFam" id="3.30.70.270:FF:000001">
    <property type="entry name" value="Diguanylate cyclase domain protein"/>
    <property type="match status" value="1"/>
</dbReference>
<reference evidence="4 5" key="1">
    <citation type="journal article" date="2010" name="Stand. Genomic Sci.">
        <title>Complete genome sequence of Arcobacter nitrofigilis type strain (CI).</title>
        <authorList>
            <person name="Pati A."/>
            <person name="Gronow S."/>
            <person name="Lapidus A."/>
            <person name="Copeland A."/>
            <person name="Glavina Del Rio T."/>
            <person name="Nolan M."/>
            <person name="Lucas S."/>
            <person name="Tice H."/>
            <person name="Cheng J.F."/>
            <person name="Han C."/>
            <person name="Chertkov O."/>
            <person name="Bruce D."/>
            <person name="Tapia R."/>
            <person name="Goodwin L."/>
            <person name="Pitluck S."/>
            <person name="Liolios K."/>
            <person name="Ivanova N."/>
            <person name="Mavromatis K."/>
            <person name="Chen A."/>
            <person name="Palaniappan K."/>
            <person name="Land M."/>
            <person name="Hauser L."/>
            <person name="Chang Y.J."/>
            <person name="Jeffries C.D."/>
            <person name="Detter J.C."/>
            <person name="Rohde M."/>
            <person name="Goker M."/>
            <person name="Bristow J."/>
            <person name="Eisen J.A."/>
            <person name="Markowitz V."/>
            <person name="Hugenholtz P."/>
            <person name="Klenk H.P."/>
            <person name="Kyrpides N.C."/>
        </authorList>
    </citation>
    <scope>NUCLEOTIDE SEQUENCE [LARGE SCALE GENOMIC DNA]</scope>
    <source>
        <strain evidence="5">ATCC 33309 / DSM 7299 / CCUG 15893 / LMG 7604 / NCTC 12251 / CI</strain>
    </source>
</reference>
<name>D5V820_ARCNC</name>
<dbReference type="GO" id="GO:0052621">
    <property type="term" value="F:diguanylate cyclase activity"/>
    <property type="evidence" value="ECO:0007669"/>
    <property type="project" value="UniProtKB-EC"/>
</dbReference>
<dbReference type="PANTHER" id="PTHR45138:SF9">
    <property type="entry name" value="DIGUANYLATE CYCLASE DGCM-RELATED"/>
    <property type="match status" value="1"/>
</dbReference>
<proteinExistence type="predicted"/>
<dbReference type="InterPro" id="IPR035965">
    <property type="entry name" value="PAS-like_dom_sf"/>
</dbReference>
<dbReference type="InterPro" id="IPR000160">
    <property type="entry name" value="GGDEF_dom"/>
</dbReference>
<dbReference type="eggNOG" id="COG3706">
    <property type="taxonomic scope" value="Bacteria"/>
</dbReference>
<dbReference type="GO" id="GO:0005886">
    <property type="term" value="C:plasma membrane"/>
    <property type="evidence" value="ECO:0007669"/>
    <property type="project" value="TreeGrafter"/>
</dbReference>
<dbReference type="HOGENOM" id="CLU_000445_11_4_7"/>
<organism evidence="4 5">
    <name type="scientific">Arcobacter nitrofigilis (strain ATCC 33309 / DSM 7299 / CCUG 15893 / LMG 7604 / NCTC 12251 / CI)</name>
    <name type="common">Campylobacter nitrofigilis</name>
    <dbReference type="NCBI Taxonomy" id="572480"/>
    <lineage>
        <taxon>Bacteria</taxon>
        <taxon>Pseudomonadati</taxon>
        <taxon>Campylobacterota</taxon>
        <taxon>Epsilonproteobacteria</taxon>
        <taxon>Campylobacterales</taxon>
        <taxon>Arcobacteraceae</taxon>
        <taxon>Arcobacter</taxon>
    </lineage>
</organism>
<dbReference type="PROSITE" id="PS50887">
    <property type="entry name" value="GGDEF"/>
    <property type="match status" value="1"/>
</dbReference>
<protein>
    <recommendedName>
        <fullName evidence="1">diguanylate cyclase</fullName>
        <ecNumber evidence="1">2.7.7.65</ecNumber>
    </recommendedName>
</protein>
<dbReference type="EC" id="2.7.7.65" evidence="1"/>
<dbReference type="AlphaFoldDB" id="D5V820"/>
<sequence length="308" mass="35663">MEFLNNNIIFNTIDNGIIILDENLNIKAWNKWLEVKTAVKASEIVNHNICEKFSYIDKKKLIRKVKSVLITKSSSFFSVEPHEYLIKIQSNSIMGKVFKYMRQDVTLVPYDLEKRLVCLYIYDHTKLHETSERLKKLNEELKELSSKDPLTQLYNRRYFTEAANTMQSLSIRNNHHISIIILDVDNFKNINDTYGHSIGDKVIVSLSRILENNCRKSDIVARFGGEEFVILLYNTSLAFAQSVAENIRQNVQDYFVEVKEEKFSFTLSLGVAQFDAQIDKDIESTINRADKALYNAKESGKNKVIVDL</sequence>
<dbReference type="SUPFAM" id="SSF55785">
    <property type="entry name" value="PYP-like sensor domain (PAS domain)"/>
    <property type="match status" value="1"/>
</dbReference>